<name>A0ABR2K1H9_9EUKA</name>
<dbReference type="Proteomes" id="UP001470230">
    <property type="component" value="Unassembled WGS sequence"/>
</dbReference>
<protein>
    <submittedName>
        <fullName evidence="1">Uncharacterized protein</fullName>
    </submittedName>
</protein>
<evidence type="ECO:0000313" key="1">
    <source>
        <dbReference type="EMBL" id="KAK8884969.1"/>
    </source>
</evidence>
<sequence>MDYNLMRQADQTNASIEYIENYEIDVITYPLFQADQEIDSIQQLYQLTKDIIDEKITTKVALKILYKIRDKIMKNDEMLNALNVELQKWLKIFIIETSGKYAENLLMNDILSEFFYILFQANDEADSCFIYLMDYSLECCTIAIRIFGYYIRKKLVLEPFYRVIRKIIKYLQNIDLRRICLSVIRESLTNSHYLYESLNPDHPLIFLSISDDPTSISNGLEICKQMVEAPPLKFPPNGYEFFFHEVLKAIIFFAQEKIISDIIILQITEISLLFKTIDFFYLMDPNEFLFAWISSIFNISERFLNQEQALGSKLDDYLIIVNNLIKFWLLPPNLLKIQSTPEFNKFKEDFVSLCMSFFLKHSNNKKMKIIIQIMEDTTFCNYLGQYFSSVHTFKNIFRHQIKNYHRNIGNCVLISIFASILKEREFSINDKPFKKSDFHRFNEVIDYYVKFPLEKPETDEDFLFGDAFSRVLFSFSNTYLKKGKIDQYYYDKIIQNISVLYFRTLVNLQSDDQSKERLSRNIDSILSIPFEIIETLSKKPEFNLVVSNLKFKFIEHYRYKKEVKSLYDHLFSIHDDNLNKALLDFAYPTFKISPNLFVIIRSFIQNCIDENQYRVMHIVIPLIQKALESQKYLGEVAETIEAISYKVFPQKSASMSPEIIDYVKMIISIVHLLLGQFISAEPNEEEIIACKVLNIFNNLLVYQPINFGFLVFYNDYCFHQIIEEFFSLLYTKDIGFFCQDSDFVISLIQFLDSFIDAELVHDKLFNNLHVLFIQIFDLHQFGNDMLFKLSEIMIKLIGKGFKLDESLLQCILKYKISIDPTLSIFNKLVILLCRVYYGVFFNNLKGKENLLSDDANELIQYIFSELSSENFEYTSQFETDFWDFFEMIKNVLLSSLFIENKNLEAEEDIQP</sequence>
<evidence type="ECO:0000313" key="2">
    <source>
        <dbReference type="Proteomes" id="UP001470230"/>
    </source>
</evidence>
<organism evidence="1 2">
    <name type="scientific">Tritrichomonas musculus</name>
    <dbReference type="NCBI Taxonomy" id="1915356"/>
    <lineage>
        <taxon>Eukaryota</taxon>
        <taxon>Metamonada</taxon>
        <taxon>Parabasalia</taxon>
        <taxon>Tritrichomonadida</taxon>
        <taxon>Tritrichomonadidae</taxon>
        <taxon>Tritrichomonas</taxon>
    </lineage>
</organism>
<accession>A0ABR2K1H9</accession>
<gene>
    <name evidence="1" type="ORF">M9Y10_044095</name>
</gene>
<dbReference type="EMBL" id="JAPFFF010000008">
    <property type="protein sequence ID" value="KAK8884969.1"/>
    <property type="molecule type" value="Genomic_DNA"/>
</dbReference>
<keyword evidence="2" id="KW-1185">Reference proteome</keyword>
<comment type="caution">
    <text evidence="1">The sequence shown here is derived from an EMBL/GenBank/DDBJ whole genome shotgun (WGS) entry which is preliminary data.</text>
</comment>
<reference evidence="1 2" key="1">
    <citation type="submission" date="2024-04" db="EMBL/GenBank/DDBJ databases">
        <title>Tritrichomonas musculus Genome.</title>
        <authorList>
            <person name="Alves-Ferreira E."/>
            <person name="Grigg M."/>
            <person name="Lorenzi H."/>
            <person name="Galac M."/>
        </authorList>
    </citation>
    <scope>NUCLEOTIDE SEQUENCE [LARGE SCALE GENOMIC DNA]</scope>
    <source>
        <strain evidence="1 2">EAF2021</strain>
    </source>
</reference>
<proteinExistence type="predicted"/>